<dbReference type="InterPro" id="IPR000994">
    <property type="entry name" value="Pept_M24"/>
</dbReference>
<dbReference type="EMBL" id="CP107525">
    <property type="protein sequence ID" value="UZW64631.1"/>
    <property type="molecule type" value="Genomic_DNA"/>
</dbReference>
<name>A0AAX3F0V8_MYCSY</name>
<evidence type="ECO:0000313" key="5">
    <source>
        <dbReference type="EMBL" id="UZW64631.1"/>
    </source>
</evidence>
<evidence type="ECO:0000256" key="2">
    <source>
        <dbReference type="ARBA" id="ARBA00022801"/>
    </source>
</evidence>
<dbReference type="SUPFAM" id="SSF55920">
    <property type="entry name" value="Creatinase/aminopeptidase"/>
    <property type="match status" value="1"/>
</dbReference>
<keyword evidence="5" id="KW-0645">Protease</keyword>
<keyword evidence="1" id="KW-0479">Metal-binding</keyword>
<dbReference type="InterPro" id="IPR036005">
    <property type="entry name" value="Creatinase/aminopeptidase-like"/>
</dbReference>
<dbReference type="PRINTS" id="PR00599">
    <property type="entry name" value="MAPEPTIDASE"/>
</dbReference>
<evidence type="ECO:0000259" key="3">
    <source>
        <dbReference type="Pfam" id="PF00557"/>
    </source>
</evidence>
<reference evidence="5" key="1">
    <citation type="submission" date="2022-10" db="EMBL/GenBank/DDBJ databases">
        <authorList>
            <person name="Wei X."/>
        </authorList>
    </citation>
    <scope>NUCLEOTIDE SEQUENCE</scope>
    <source>
        <strain evidence="5">SD2</strain>
    </source>
</reference>
<dbReference type="PANTHER" id="PTHR46112">
    <property type="entry name" value="AMINOPEPTIDASE"/>
    <property type="match status" value="1"/>
</dbReference>
<accession>A0AAX3F0V8</accession>
<dbReference type="Pfam" id="PF01321">
    <property type="entry name" value="Creatinase_N"/>
    <property type="match status" value="1"/>
</dbReference>
<protein>
    <submittedName>
        <fullName evidence="5">Aminopeptidase P family protein</fullName>
    </submittedName>
</protein>
<dbReference type="Gene3D" id="3.90.230.10">
    <property type="entry name" value="Creatinase/methionine aminopeptidase superfamily"/>
    <property type="match status" value="1"/>
</dbReference>
<dbReference type="PROSITE" id="PS00491">
    <property type="entry name" value="PROLINE_PEPTIDASE"/>
    <property type="match status" value="1"/>
</dbReference>
<dbReference type="AlphaFoldDB" id="A0AAX3F0V8"/>
<dbReference type="Gene3D" id="3.40.350.10">
    <property type="entry name" value="Creatinase/prolidase N-terminal domain"/>
    <property type="match status" value="1"/>
</dbReference>
<dbReference type="SUPFAM" id="SSF53092">
    <property type="entry name" value="Creatinase/prolidase N-terminal domain"/>
    <property type="match status" value="1"/>
</dbReference>
<dbReference type="InterPro" id="IPR029149">
    <property type="entry name" value="Creatin/AminoP/Spt16_N"/>
</dbReference>
<keyword evidence="5" id="KW-0031">Aminopeptidase</keyword>
<keyword evidence="2" id="KW-0378">Hydrolase</keyword>
<dbReference type="InterPro" id="IPR000587">
    <property type="entry name" value="Creatinase_N"/>
</dbReference>
<evidence type="ECO:0000313" key="6">
    <source>
        <dbReference type="Proteomes" id="UP001164481"/>
    </source>
</evidence>
<evidence type="ECO:0000259" key="4">
    <source>
        <dbReference type="Pfam" id="PF01321"/>
    </source>
</evidence>
<dbReference type="Pfam" id="PF00557">
    <property type="entry name" value="Peptidase_M24"/>
    <property type="match status" value="1"/>
</dbReference>
<dbReference type="RefSeq" id="WP_154221517.1">
    <property type="nucleotide sequence ID" value="NZ_CP034544.1"/>
</dbReference>
<feature type="domain" description="Creatinase N-terminal" evidence="4">
    <location>
        <begin position="5"/>
        <end position="106"/>
    </location>
</feature>
<reference evidence="5" key="2">
    <citation type="submission" date="2022-11" db="EMBL/GenBank/DDBJ databases">
        <title>complete genomes of mycoplasma synoviae ZX313 strain and SD2 strain.</title>
        <authorList>
            <person name="Zhong Q."/>
        </authorList>
    </citation>
    <scope>NUCLEOTIDE SEQUENCE</scope>
    <source>
        <strain evidence="5">SD2</strain>
    </source>
</reference>
<dbReference type="InterPro" id="IPR050659">
    <property type="entry name" value="Peptidase_M24B"/>
</dbReference>
<gene>
    <name evidence="5" type="ORF">OIE46_00865</name>
</gene>
<dbReference type="GO" id="GO:0046872">
    <property type="term" value="F:metal ion binding"/>
    <property type="evidence" value="ECO:0007669"/>
    <property type="project" value="UniProtKB-KW"/>
</dbReference>
<dbReference type="GO" id="GO:0004177">
    <property type="term" value="F:aminopeptidase activity"/>
    <property type="evidence" value="ECO:0007669"/>
    <property type="project" value="UniProtKB-KW"/>
</dbReference>
<dbReference type="Proteomes" id="UP001164481">
    <property type="component" value="Chromosome"/>
</dbReference>
<dbReference type="PANTHER" id="PTHR46112:SF2">
    <property type="entry name" value="XAA-PRO AMINOPEPTIDASE P-RELATED"/>
    <property type="match status" value="1"/>
</dbReference>
<dbReference type="InterPro" id="IPR001131">
    <property type="entry name" value="Peptidase_M24B_aminopep-P_CS"/>
</dbReference>
<dbReference type="InterPro" id="IPR001714">
    <property type="entry name" value="Pept_M24_MAP"/>
</dbReference>
<dbReference type="GO" id="GO:0008235">
    <property type="term" value="F:metalloexopeptidase activity"/>
    <property type="evidence" value="ECO:0007669"/>
    <property type="project" value="UniProtKB-ARBA"/>
</dbReference>
<dbReference type="CDD" id="cd01092">
    <property type="entry name" value="APP-like"/>
    <property type="match status" value="1"/>
</dbReference>
<proteinExistence type="predicted"/>
<evidence type="ECO:0000256" key="1">
    <source>
        <dbReference type="ARBA" id="ARBA00022723"/>
    </source>
</evidence>
<organism evidence="5 6">
    <name type="scientific">Mycoplasmopsis synoviae</name>
    <name type="common">Mycoplasma synoviae</name>
    <dbReference type="NCBI Taxonomy" id="2109"/>
    <lineage>
        <taxon>Bacteria</taxon>
        <taxon>Bacillati</taxon>
        <taxon>Mycoplasmatota</taxon>
        <taxon>Mycoplasmoidales</taxon>
        <taxon>Metamycoplasmataceae</taxon>
        <taxon>Mycoplasmopsis</taxon>
    </lineage>
</organism>
<sequence length="356" mass="40177">MDKTRLLKLLDLHKADALVSEAPQTRLWYAKVETSDGYIVVEKDKATLFVDNRYIEYAKKTAKNVEVKLLAGDNLKNFFKEKRFKKVLLEENYLTKQLTKHLLSLMDLKEENVAWVHGQELRVVKSKEEVKTLQEVVDLSLKSYDQLMAWLRSKLDKKEKVTEKHAAAKLAYFMQINGCSKEGFDSIVATGKNAAEPHHHPTDDVIEDNEILKVDFGGLYKGFCADITRTSFLGDRAKAKDPKVLEVLQIVEEAAKAGRDAVRPGVLASDIDLVCRNYIKAKGYENYFLHSTGHGLGIDVHELPVVSFRGETVLEPGMVITVEPGIYLEGLTGARIEDDVLVTETGRRVLSRKDEN</sequence>
<feature type="domain" description="Peptidase M24" evidence="3">
    <location>
        <begin position="133"/>
        <end position="344"/>
    </location>
</feature>